<evidence type="ECO:0000313" key="11">
    <source>
        <dbReference type="Proteomes" id="UP000220752"/>
    </source>
</evidence>
<gene>
    <name evidence="7" type="primary">sbcD</name>
    <name evidence="10" type="ORF">CGS46_01810</name>
</gene>
<feature type="domain" description="Calcineurin-like phosphoesterase" evidence="8">
    <location>
        <begin position="1"/>
        <end position="214"/>
    </location>
</feature>
<dbReference type="PANTHER" id="PTHR30337:SF0">
    <property type="entry name" value="NUCLEASE SBCCD SUBUNIT D"/>
    <property type="match status" value="1"/>
</dbReference>
<evidence type="ECO:0000259" key="8">
    <source>
        <dbReference type="Pfam" id="PF00149"/>
    </source>
</evidence>
<keyword evidence="6 7" id="KW-0269">Exonuclease</keyword>
<comment type="caution">
    <text evidence="10">The sequence shown here is derived from an EMBL/GenBank/DDBJ whole genome shotgun (WGS) entry which is preliminary data.</text>
</comment>
<keyword evidence="11" id="KW-1185">Reference proteome</keyword>
<organism evidence="10 11">
    <name type="scientific">Faecalibacterium langellae</name>
    <dbReference type="NCBI Taxonomy" id="3435293"/>
    <lineage>
        <taxon>Bacteria</taxon>
        <taxon>Bacillati</taxon>
        <taxon>Bacillota</taxon>
        <taxon>Clostridia</taxon>
        <taxon>Eubacteriales</taxon>
        <taxon>Oscillospiraceae</taxon>
        <taxon>Faecalibacterium</taxon>
    </lineage>
</organism>
<protein>
    <recommendedName>
        <fullName evidence="3 7">Nuclease SbcCD subunit D</fullName>
    </recommendedName>
</protein>
<comment type="subunit">
    <text evidence="2 7">Heterodimer of SbcC and SbcD.</text>
</comment>
<dbReference type="InterPro" id="IPR004593">
    <property type="entry name" value="SbcD"/>
</dbReference>
<dbReference type="Pfam" id="PF12320">
    <property type="entry name" value="SbcD_C"/>
    <property type="match status" value="1"/>
</dbReference>
<evidence type="ECO:0000256" key="3">
    <source>
        <dbReference type="ARBA" id="ARBA00013365"/>
    </source>
</evidence>
<dbReference type="GO" id="GO:0006260">
    <property type="term" value="P:DNA replication"/>
    <property type="evidence" value="ECO:0007669"/>
    <property type="project" value="UniProtKB-KW"/>
</dbReference>
<dbReference type="Gene3D" id="3.60.21.10">
    <property type="match status" value="1"/>
</dbReference>
<dbReference type="EMBL" id="NMTQ01000011">
    <property type="protein sequence ID" value="PDX59670.1"/>
    <property type="molecule type" value="Genomic_DNA"/>
</dbReference>
<dbReference type="SUPFAM" id="SSF56300">
    <property type="entry name" value="Metallo-dependent phosphatases"/>
    <property type="match status" value="1"/>
</dbReference>
<evidence type="ECO:0000256" key="5">
    <source>
        <dbReference type="ARBA" id="ARBA00022801"/>
    </source>
</evidence>
<dbReference type="Proteomes" id="UP000220752">
    <property type="component" value="Unassembled WGS sequence"/>
</dbReference>
<dbReference type="PANTHER" id="PTHR30337">
    <property type="entry name" value="COMPONENT OF ATP-DEPENDENT DSDNA EXONUCLEASE"/>
    <property type="match status" value="1"/>
</dbReference>
<keyword evidence="4 7" id="KW-0540">Nuclease</keyword>
<dbReference type="GO" id="GO:0008408">
    <property type="term" value="F:3'-5' exonuclease activity"/>
    <property type="evidence" value="ECO:0007669"/>
    <property type="project" value="InterPro"/>
</dbReference>
<name>A0A2A6ZE56_9FIRM</name>
<proteinExistence type="inferred from homology"/>
<evidence type="ECO:0000256" key="4">
    <source>
        <dbReference type="ARBA" id="ARBA00022722"/>
    </source>
</evidence>
<dbReference type="InterPro" id="IPR050535">
    <property type="entry name" value="DNA_Repair-Maintenance_Comp"/>
</dbReference>
<keyword evidence="7" id="KW-0235">DNA replication</keyword>
<dbReference type="InterPro" id="IPR041796">
    <property type="entry name" value="Mre11_N"/>
</dbReference>
<dbReference type="GO" id="GO:0006310">
    <property type="term" value="P:DNA recombination"/>
    <property type="evidence" value="ECO:0007669"/>
    <property type="project" value="UniProtKB-KW"/>
</dbReference>
<evidence type="ECO:0000313" key="10">
    <source>
        <dbReference type="EMBL" id="PDX59670.1"/>
    </source>
</evidence>
<keyword evidence="7" id="KW-0255">Endonuclease</keyword>
<keyword evidence="5 7" id="KW-0378">Hydrolase</keyword>
<dbReference type="InterPro" id="IPR026843">
    <property type="entry name" value="SbcD_C"/>
</dbReference>
<dbReference type="InterPro" id="IPR029052">
    <property type="entry name" value="Metallo-depent_PP-like"/>
</dbReference>
<sequence length="380" mass="42554">MRFLHLSDLHLGKRVCEFSMLDDQRYILEEILSLLDSTPVDGVLLAGDLYDKPVPHAEAVRLLDWFLTQLAERRLPVFAISGNHDSADRIAFGSALLQSSRVYVSPVFSGAPVPISLTDEYGTLDVYLLPFLKPAMVRHVWPDEPVESYNDALACVLRHCPLDPAHRSVLVAHQFAAGAACCESEEVSVGGVDSVDASLFDAFDYVALGHLHSPQKVGRDAVRYCGTPLKYSFSEAGQHKSATFVEFGLKGEVSITTVPLTPKHDLREVRGSYMELTDRRNYDGTAVDDYLHITLTDEQDVPDALARLRVIYPNLMRLDYDNLRTREDQEITAPERAESITPLEHFSAFYQLQNNQPLTAEQAAFCQQLIEEIWKEGEDA</sequence>
<comment type="similarity">
    <text evidence="1 7">Belongs to the SbcD family.</text>
</comment>
<evidence type="ECO:0000256" key="7">
    <source>
        <dbReference type="RuleBase" id="RU363069"/>
    </source>
</evidence>
<comment type="function">
    <text evidence="7">SbcCD cleaves DNA hairpin structures. These structures can inhibit DNA replication and are intermediates in certain DNA recombination reactions. The complex acts as a 3'-&gt;5' double strand exonuclease that can open hairpins. It also has a 5' single-strand endonuclease activity.</text>
</comment>
<evidence type="ECO:0000259" key="9">
    <source>
        <dbReference type="Pfam" id="PF12320"/>
    </source>
</evidence>
<reference evidence="10 11" key="1">
    <citation type="journal article" date="2017" name="Front. Microbiol.">
        <title>New Insights into the Diversity of the Genus Faecalibacterium.</title>
        <authorList>
            <person name="Benevides L."/>
            <person name="Burman S."/>
            <person name="Martin R."/>
            <person name="Robert V."/>
            <person name="Thomas M."/>
            <person name="Miquel S."/>
            <person name="Chain F."/>
            <person name="Sokol H."/>
            <person name="Bermudez-Humaran L.G."/>
            <person name="Morrison M."/>
            <person name="Langella P."/>
            <person name="Azevedo V.A."/>
            <person name="Chatel J.M."/>
            <person name="Soares S."/>
        </authorList>
    </citation>
    <scope>NUCLEOTIDE SEQUENCE [LARGE SCALE GENOMIC DNA]</scope>
    <source>
        <strain evidence="11">CNCM I-4540</strain>
    </source>
</reference>
<dbReference type="GO" id="GO:0004519">
    <property type="term" value="F:endonuclease activity"/>
    <property type="evidence" value="ECO:0007669"/>
    <property type="project" value="UniProtKB-KW"/>
</dbReference>
<accession>A0A2A6ZE56</accession>
<keyword evidence="7" id="KW-0233">DNA recombination</keyword>
<dbReference type="Pfam" id="PF00149">
    <property type="entry name" value="Metallophos"/>
    <property type="match status" value="1"/>
</dbReference>
<dbReference type="CDD" id="cd00840">
    <property type="entry name" value="MPP_Mre11_N"/>
    <property type="match status" value="1"/>
</dbReference>
<dbReference type="NCBIfam" id="TIGR00619">
    <property type="entry name" value="sbcd"/>
    <property type="match status" value="1"/>
</dbReference>
<dbReference type="InterPro" id="IPR004843">
    <property type="entry name" value="Calcineurin-like_PHP"/>
</dbReference>
<evidence type="ECO:0000256" key="1">
    <source>
        <dbReference type="ARBA" id="ARBA00010555"/>
    </source>
</evidence>
<dbReference type="AlphaFoldDB" id="A0A2A6ZE56"/>
<feature type="domain" description="Nuclease SbcCD subunit D C-terminal" evidence="9">
    <location>
        <begin position="263"/>
        <end position="353"/>
    </location>
</feature>
<evidence type="ECO:0000256" key="6">
    <source>
        <dbReference type="ARBA" id="ARBA00022839"/>
    </source>
</evidence>
<evidence type="ECO:0000256" key="2">
    <source>
        <dbReference type="ARBA" id="ARBA00011322"/>
    </source>
</evidence>